<keyword evidence="8" id="KW-1185">Reference proteome</keyword>
<dbReference type="Proteomes" id="UP000191024">
    <property type="component" value="Chromosome F"/>
</dbReference>
<protein>
    <submittedName>
        <fullName evidence="7">LAMI_0F02366g1_1</fullName>
    </submittedName>
</protein>
<evidence type="ECO:0000313" key="8">
    <source>
        <dbReference type="Proteomes" id="UP000191024"/>
    </source>
</evidence>
<dbReference type="SUPFAM" id="SSF46565">
    <property type="entry name" value="Chaperone J-domain"/>
    <property type="match status" value="1"/>
</dbReference>
<dbReference type="GO" id="GO:0000390">
    <property type="term" value="P:spliceosomal complex disassembly"/>
    <property type="evidence" value="ECO:0007669"/>
    <property type="project" value="TreeGrafter"/>
</dbReference>
<proteinExistence type="predicted"/>
<evidence type="ECO:0000256" key="4">
    <source>
        <dbReference type="ARBA" id="ARBA00023186"/>
    </source>
</evidence>
<dbReference type="GO" id="GO:0005681">
    <property type="term" value="C:spliceosomal complex"/>
    <property type="evidence" value="ECO:0007669"/>
    <property type="project" value="TreeGrafter"/>
</dbReference>
<dbReference type="InterPro" id="IPR052094">
    <property type="entry name" value="Pre-mRNA-splicing_ERAD"/>
</dbReference>
<accession>A0A1G4JWJ9</accession>
<evidence type="ECO:0000256" key="2">
    <source>
        <dbReference type="ARBA" id="ARBA00004496"/>
    </source>
</evidence>
<dbReference type="Gene3D" id="1.10.287.110">
    <property type="entry name" value="DnaJ domain"/>
    <property type="match status" value="1"/>
</dbReference>
<keyword evidence="5" id="KW-0539">Nucleus</keyword>
<dbReference type="CDD" id="cd06257">
    <property type="entry name" value="DnaJ"/>
    <property type="match status" value="1"/>
</dbReference>
<reference evidence="8" key="1">
    <citation type="submission" date="2016-03" db="EMBL/GenBank/DDBJ databases">
        <authorList>
            <person name="Devillers H."/>
        </authorList>
    </citation>
    <scope>NUCLEOTIDE SEQUENCE [LARGE SCALE GENOMIC DNA]</scope>
</reference>
<keyword evidence="4" id="KW-0143">Chaperone</keyword>
<dbReference type="SMART" id="SM00271">
    <property type="entry name" value="DnaJ"/>
    <property type="match status" value="1"/>
</dbReference>
<evidence type="ECO:0000256" key="3">
    <source>
        <dbReference type="ARBA" id="ARBA00022490"/>
    </source>
</evidence>
<keyword evidence="3" id="KW-0963">Cytoplasm</keyword>
<dbReference type="GO" id="GO:0005737">
    <property type="term" value="C:cytoplasm"/>
    <property type="evidence" value="ECO:0007669"/>
    <property type="project" value="UniProtKB-SubCell"/>
</dbReference>
<dbReference type="STRING" id="1230905.A0A1G4JWJ9"/>
<gene>
    <name evidence="7" type="ORF">LAMI_0F02366G</name>
</gene>
<dbReference type="InterPro" id="IPR036869">
    <property type="entry name" value="J_dom_sf"/>
</dbReference>
<dbReference type="AlphaFoldDB" id="A0A1G4JWJ9"/>
<evidence type="ECO:0000259" key="6">
    <source>
        <dbReference type="PROSITE" id="PS50076"/>
    </source>
</evidence>
<dbReference type="PROSITE" id="PS50076">
    <property type="entry name" value="DNAJ_2"/>
    <property type="match status" value="1"/>
</dbReference>
<dbReference type="EMBL" id="LT598467">
    <property type="protein sequence ID" value="SCU95412.1"/>
    <property type="molecule type" value="Genomic_DNA"/>
</dbReference>
<sequence>MDLSDVIKHDLDLYALLDLHVSCKEDLLKYTSNEIRKNYRRKALIYHPDKNPNDEKAIHTFHLLGVAVGILTDAQRRTAYNSWFAAKHWTHVERNKEREGQIKVLKEREQESKEAANSWPLHDILQYEEYGINLRILKQLDKPYGDWQHLDLDDDKKKKHRFYESSTLRVLLSNRKLLQEKPALADFLATAFGAELFDLYYSSRNDFGRDSSIVAYVVMKTPESAYQIWEHWKSGVLAKSSKTLMASLIEDVSPRVPIETFSFPHRQELNDQIAAKIIELGPLPHT</sequence>
<organism evidence="7 8">
    <name type="scientific">Lachancea mirantina</name>
    <dbReference type="NCBI Taxonomy" id="1230905"/>
    <lineage>
        <taxon>Eukaryota</taxon>
        <taxon>Fungi</taxon>
        <taxon>Dikarya</taxon>
        <taxon>Ascomycota</taxon>
        <taxon>Saccharomycotina</taxon>
        <taxon>Saccharomycetes</taxon>
        <taxon>Saccharomycetales</taxon>
        <taxon>Saccharomycetaceae</taxon>
        <taxon>Lachancea</taxon>
    </lineage>
</organism>
<evidence type="ECO:0000256" key="5">
    <source>
        <dbReference type="ARBA" id="ARBA00023242"/>
    </source>
</evidence>
<dbReference type="OrthoDB" id="436519at2759"/>
<dbReference type="InterPro" id="IPR001623">
    <property type="entry name" value="DnaJ_domain"/>
</dbReference>
<evidence type="ECO:0000313" key="7">
    <source>
        <dbReference type="EMBL" id="SCU95412.1"/>
    </source>
</evidence>
<dbReference type="PANTHER" id="PTHR44313">
    <property type="entry name" value="DNAJ HOMOLOG SUBFAMILY C MEMBER 17"/>
    <property type="match status" value="1"/>
</dbReference>
<dbReference type="PANTHER" id="PTHR44313:SF1">
    <property type="entry name" value="DNAJ HOMOLOG SUBFAMILY C MEMBER 17"/>
    <property type="match status" value="1"/>
</dbReference>
<comment type="subcellular location">
    <subcellularLocation>
        <location evidence="2">Cytoplasm</location>
    </subcellularLocation>
    <subcellularLocation>
        <location evidence="1">Nucleus</location>
    </subcellularLocation>
</comment>
<feature type="domain" description="J" evidence="6">
    <location>
        <begin position="12"/>
        <end position="84"/>
    </location>
</feature>
<evidence type="ECO:0000256" key="1">
    <source>
        <dbReference type="ARBA" id="ARBA00004123"/>
    </source>
</evidence>
<name>A0A1G4JWJ9_9SACH</name>
<dbReference type="Pfam" id="PF00226">
    <property type="entry name" value="DnaJ"/>
    <property type="match status" value="1"/>
</dbReference>